<dbReference type="AlphaFoldDB" id="A0A934HSC0"/>
<dbReference type="Proteomes" id="UP000622687">
    <property type="component" value="Unassembled WGS sequence"/>
</dbReference>
<gene>
    <name evidence="2" type="ORF">I6U51_12005</name>
</gene>
<accession>A0A934HSC0</accession>
<dbReference type="InterPro" id="IPR024534">
    <property type="entry name" value="JetD_C"/>
</dbReference>
<sequence length="350" mass="41644">MKKYENRINSLKKKRLSLDDLYEAISNGDTAQMKKFKTVNYDDFYDIVKYLEKEKILVPRDKKVNTNPFKPLSLSYERIVDDKEQLTEEEKLFVHNLHSSIYKYSYQRNVDALRKDREMLIKLDKFLREKDFKEWLSVKERSQSVFNDEKLLQDSGIMRRTKLSYEDLRCMQNPSPLLCFPAPSFYSKKERKILIIENLDTYWTFHKVIMSEGLIPAIDMIIFGGGYGITNKDYDFSFYGINAEDIILYFGDLDSEGLLIYLNFKEKFNQLNINLCLPCYEFLIDIGIKQGFRKMPNQNTVDYRVLQTDIQELNDEKKNIFNKVLKEKLFIPQEALNIEVLRGNKQLWIM</sequence>
<protein>
    <recommendedName>
        <fullName evidence="1">Wadjet protein JetD C-terminal domain-containing protein</fullName>
    </recommendedName>
</protein>
<evidence type="ECO:0000313" key="2">
    <source>
        <dbReference type="EMBL" id="MBI6873425.1"/>
    </source>
</evidence>
<dbReference type="Pfam" id="PF09983">
    <property type="entry name" value="JetD_C"/>
    <property type="match status" value="1"/>
</dbReference>
<evidence type="ECO:0000313" key="3">
    <source>
        <dbReference type="Proteomes" id="UP000622687"/>
    </source>
</evidence>
<dbReference type="RefSeq" id="WP_211142844.1">
    <property type="nucleotide sequence ID" value="NZ_JAEEGB010000013.1"/>
</dbReference>
<feature type="domain" description="Wadjet protein JetD C-terminal" evidence="1">
    <location>
        <begin position="189"/>
        <end position="342"/>
    </location>
</feature>
<proteinExistence type="predicted"/>
<organism evidence="2 3">
    <name type="scientific">Clostridium aciditolerans</name>
    <dbReference type="NCBI Taxonomy" id="339861"/>
    <lineage>
        <taxon>Bacteria</taxon>
        <taxon>Bacillati</taxon>
        <taxon>Bacillota</taxon>
        <taxon>Clostridia</taxon>
        <taxon>Eubacteriales</taxon>
        <taxon>Clostridiaceae</taxon>
        <taxon>Clostridium</taxon>
    </lineage>
</organism>
<evidence type="ECO:0000259" key="1">
    <source>
        <dbReference type="Pfam" id="PF09983"/>
    </source>
</evidence>
<name>A0A934HSC0_9CLOT</name>
<dbReference type="EMBL" id="JAEEGB010000013">
    <property type="protein sequence ID" value="MBI6873425.1"/>
    <property type="molecule type" value="Genomic_DNA"/>
</dbReference>
<reference evidence="2" key="1">
    <citation type="submission" date="2020-12" db="EMBL/GenBank/DDBJ databases">
        <title>Clostridium thailandense sp. nov., a novel acetogenic bacterium isolated from peat land soil in Thailand.</title>
        <authorList>
            <person name="Chaikitkaew S."/>
            <person name="Birkeland N.K."/>
        </authorList>
    </citation>
    <scope>NUCLEOTIDE SEQUENCE</scope>
    <source>
        <strain evidence="2">DSM 17425</strain>
    </source>
</reference>
<keyword evidence="3" id="KW-1185">Reference proteome</keyword>
<comment type="caution">
    <text evidence="2">The sequence shown here is derived from an EMBL/GenBank/DDBJ whole genome shotgun (WGS) entry which is preliminary data.</text>
</comment>